<evidence type="ECO:0000256" key="2">
    <source>
        <dbReference type="ARBA" id="ARBA00008017"/>
    </source>
</evidence>
<evidence type="ECO:0000256" key="6">
    <source>
        <dbReference type="SAM" id="MobiDB-lite"/>
    </source>
</evidence>
<feature type="domain" description="Mechanosensitive ion channel MscS" evidence="8">
    <location>
        <begin position="481"/>
        <end position="539"/>
    </location>
</feature>
<dbReference type="GO" id="GO:0005886">
    <property type="term" value="C:plasma membrane"/>
    <property type="evidence" value="ECO:0007669"/>
    <property type="project" value="TreeGrafter"/>
</dbReference>
<dbReference type="PANTHER" id="PTHR31618:SF1">
    <property type="entry name" value="EF-HAND DOMAIN-CONTAINING PROTEIN"/>
    <property type="match status" value="1"/>
</dbReference>
<organism evidence="9 10">
    <name type="scientific">Nematocida displodere</name>
    <dbReference type="NCBI Taxonomy" id="1805483"/>
    <lineage>
        <taxon>Eukaryota</taxon>
        <taxon>Fungi</taxon>
        <taxon>Fungi incertae sedis</taxon>
        <taxon>Microsporidia</taxon>
        <taxon>Nematocida</taxon>
    </lineage>
</organism>
<dbReference type="RefSeq" id="XP_067544558.1">
    <property type="nucleotide sequence ID" value="XM_067688971.1"/>
</dbReference>
<evidence type="ECO:0000256" key="5">
    <source>
        <dbReference type="ARBA" id="ARBA00023136"/>
    </source>
</evidence>
<dbReference type="Gene3D" id="2.30.30.60">
    <property type="match status" value="1"/>
</dbReference>
<feature type="region of interest" description="Disordered" evidence="6">
    <location>
        <begin position="1"/>
        <end position="77"/>
    </location>
</feature>
<dbReference type="VEuPathDB" id="MicrosporidiaDB:NEDG_01553"/>
<keyword evidence="5 7" id="KW-0472">Membrane</keyword>
<evidence type="ECO:0000256" key="1">
    <source>
        <dbReference type="ARBA" id="ARBA00004141"/>
    </source>
</evidence>
<dbReference type="GO" id="GO:0006820">
    <property type="term" value="P:monoatomic anion transport"/>
    <property type="evidence" value="ECO:0007669"/>
    <property type="project" value="TreeGrafter"/>
</dbReference>
<proteinExistence type="inferred from homology"/>
<dbReference type="Proteomes" id="UP000185944">
    <property type="component" value="Unassembled WGS sequence"/>
</dbReference>
<comment type="subcellular location">
    <subcellularLocation>
        <location evidence="1">Membrane</location>
        <topology evidence="1">Multi-pass membrane protein</topology>
    </subcellularLocation>
</comment>
<dbReference type="AlphaFoldDB" id="A0A177EE72"/>
<evidence type="ECO:0000256" key="4">
    <source>
        <dbReference type="ARBA" id="ARBA00022989"/>
    </source>
</evidence>
<evidence type="ECO:0000256" key="3">
    <source>
        <dbReference type="ARBA" id="ARBA00022692"/>
    </source>
</evidence>
<keyword evidence="4 7" id="KW-1133">Transmembrane helix</keyword>
<reference evidence="9 10" key="1">
    <citation type="submission" date="2016-02" db="EMBL/GenBank/DDBJ databases">
        <title>Discovery of a natural microsporidian pathogen with a broad tissue tropism in Caenorhabditis elegans.</title>
        <authorList>
            <person name="Luallen R.J."/>
            <person name="Reinke A.W."/>
            <person name="Tong L."/>
            <person name="Botts M.R."/>
            <person name="Felix M.-A."/>
            <person name="Troemel E.R."/>
        </authorList>
    </citation>
    <scope>NUCLEOTIDE SEQUENCE [LARGE SCALE GENOMIC DNA]</scope>
    <source>
        <strain evidence="9 10">JUm2807</strain>
    </source>
</reference>
<keyword evidence="3 7" id="KW-0812">Transmembrane</keyword>
<dbReference type="InterPro" id="IPR006685">
    <property type="entry name" value="MscS_channel_2nd"/>
</dbReference>
<feature type="transmembrane region" description="Helical" evidence="7">
    <location>
        <begin position="108"/>
        <end position="133"/>
    </location>
</feature>
<dbReference type="InterPro" id="IPR023408">
    <property type="entry name" value="MscS_beta-dom_sf"/>
</dbReference>
<comment type="similarity">
    <text evidence="2">Belongs to the MscS (TC 1.A.23) family.</text>
</comment>
<feature type="transmembrane region" description="Helical" evidence="7">
    <location>
        <begin position="162"/>
        <end position="192"/>
    </location>
</feature>
<feature type="transmembrane region" description="Helical" evidence="7">
    <location>
        <begin position="213"/>
        <end position="231"/>
    </location>
</feature>
<feature type="compositionally biased region" description="Basic and acidic residues" evidence="6">
    <location>
        <begin position="38"/>
        <end position="52"/>
    </location>
</feature>
<evidence type="ECO:0000313" key="9">
    <source>
        <dbReference type="EMBL" id="OAG30006.1"/>
    </source>
</evidence>
<dbReference type="EMBL" id="LTDL01000038">
    <property type="protein sequence ID" value="OAG30006.1"/>
    <property type="molecule type" value="Genomic_DNA"/>
</dbReference>
<keyword evidence="10" id="KW-1185">Reference proteome</keyword>
<dbReference type="InterPro" id="IPR010920">
    <property type="entry name" value="LSM_dom_sf"/>
</dbReference>
<feature type="compositionally biased region" description="Basic and acidic residues" evidence="6">
    <location>
        <begin position="1"/>
        <end position="10"/>
    </location>
</feature>
<dbReference type="SUPFAM" id="SSF50182">
    <property type="entry name" value="Sm-like ribonucleoproteins"/>
    <property type="match status" value="1"/>
</dbReference>
<evidence type="ECO:0000313" key="10">
    <source>
        <dbReference type="Proteomes" id="UP000185944"/>
    </source>
</evidence>
<name>A0A177EE72_9MICR</name>
<dbReference type="InterPro" id="IPR016688">
    <property type="entry name" value="MscS-like_plants/fungi"/>
</dbReference>
<feature type="transmembrane region" description="Helical" evidence="7">
    <location>
        <begin position="423"/>
        <end position="448"/>
    </location>
</feature>
<dbReference type="Pfam" id="PF00924">
    <property type="entry name" value="MS_channel_2nd"/>
    <property type="match status" value="1"/>
</dbReference>
<feature type="compositionally biased region" description="Polar residues" evidence="6">
    <location>
        <begin position="13"/>
        <end position="22"/>
    </location>
</feature>
<comment type="caution">
    <text evidence="9">The sequence shown here is derived from an EMBL/GenBank/DDBJ whole genome shotgun (WGS) entry which is preliminary data.</text>
</comment>
<evidence type="ECO:0000256" key="7">
    <source>
        <dbReference type="SAM" id="Phobius"/>
    </source>
</evidence>
<accession>A0A177EE72</accession>
<dbReference type="GO" id="GO:0008381">
    <property type="term" value="F:mechanosensitive monoatomic ion channel activity"/>
    <property type="evidence" value="ECO:0007669"/>
    <property type="project" value="TreeGrafter"/>
</dbReference>
<feature type="transmembrane region" description="Helical" evidence="7">
    <location>
        <begin position="243"/>
        <end position="262"/>
    </location>
</feature>
<sequence>MESIKIHGEEDASSPNHSTPGGENQKKLSKLINKPSRKRDNNVNEDSDKSDSEDSPGAEINAKLEENTPTGPPKKPSRLFKAMEEEKYPFSIFRIESYIEKNLKGNKFYAGLCVYAALGFLLIMAPSTLGLLLRREKIPSIFVSISKQPSISGMQETFKVSVFLGVMFITYLCLWVSGGETTYFIIFLFKLMNKKITKDTRVLLFIFNDTQELIVLCTFFLFGIFQCNLFLENYVIFKSPVQGYELVGAVSFCFFILLVMFIGEKFFLKMAVAYCGNNVFSPRIGDLNLKMTIVRRLSSYAEAIEIGNLSILAGEIDAGIEITDSFLIHYADFSIKSIHYCEALIETIYSRLGCTTITKTHVREAFGGQWQDIWKFLQNQMGSKTTEDEERDEVEFDDLVSLTKLMYTERIDLKRTLQDRDNLLAKLDFILIVVASALTIVLITPVIGFDPVKYMAGIIPIIMSSGWLFSDIIKSVLNNFLFLLHEHPFDVGDKINTKDEELVVLRIDLMYTTFTSTGGTICYIPNKELINEKIFNIKRSDIQIEIVTVSVDNELEIDDINTLKTKIQDILKSKDLITKKNIHIQDYEIDNSKTKITFKIEYYCNFQDPEPKYNRRYKPMEIIHGVIKTSGFTYIEQKTHSSI</sequence>
<dbReference type="PANTHER" id="PTHR31618">
    <property type="entry name" value="MECHANOSENSITIVE ION CHANNEL PROTEIN 5"/>
    <property type="match status" value="1"/>
</dbReference>
<dbReference type="GeneID" id="93647903"/>
<protein>
    <recommendedName>
        <fullName evidence="8">Mechanosensitive ion channel MscS domain-containing protein</fullName>
    </recommendedName>
</protein>
<gene>
    <name evidence="9" type="ORF">NEDG_01553</name>
</gene>
<evidence type="ECO:0000259" key="8">
    <source>
        <dbReference type="Pfam" id="PF00924"/>
    </source>
</evidence>
<dbReference type="OrthoDB" id="544685at2759"/>